<dbReference type="VEuPathDB" id="FungiDB:RhiirFUN_017020"/>
<organism evidence="1 2">
    <name type="scientific">Rhizophagus irregularis (strain DAOM 181602 / DAOM 197198 / MUCL 43194)</name>
    <name type="common">Arbuscular mycorrhizal fungus</name>
    <name type="synonym">Glomus intraradices</name>
    <dbReference type="NCBI Taxonomy" id="747089"/>
    <lineage>
        <taxon>Eukaryota</taxon>
        <taxon>Fungi</taxon>
        <taxon>Fungi incertae sedis</taxon>
        <taxon>Mucoromycota</taxon>
        <taxon>Glomeromycotina</taxon>
        <taxon>Glomeromycetes</taxon>
        <taxon>Glomerales</taxon>
        <taxon>Glomeraceae</taxon>
        <taxon>Rhizophagus</taxon>
    </lineage>
</organism>
<name>A0A2H5SUZ0_RHIID</name>
<accession>A0A2H5SUZ0</accession>
<reference evidence="1 2" key="2">
    <citation type="journal article" date="2018" name="New Phytol.">
        <title>High intraspecific genome diversity in the model arbuscular mycorrhizal symbiont Rhizophagus irregularis.</title>
        <authorList>
            <person name="Chen E.C.H."/>
            <person name="Morin E."/>
            <person name="Beaudet D."/>
            <person name="Noel J."/>
            <person name="Yildirir G."/>
            <person name="Ndikumana S."/>
            <person name="Charron P."/>
            <person name="St-Onge C."/>
            <person name="Giorgi J."/>
            <person name="Kruger M."/>
            <person name="Marton T."/>
            <person name="Ropars J."/>
            <person name="Grigoriev I.V."/>
            <person name="Hainaut M."/>
            <person name="Henrissat B."/>
            <person name="Roux C."/>
            <person name="Martin F."/>
            <person name="Corradi N."/>
        </authorList>
    </citation>
    <scope>NUCLEOTIDE SEQUENCE [LARGE SCALE GENOMIC DNA]</scope>
    <source>
        <strain evidence="1 2">DAOM 197198</strain>
    </source>
</reference>
<evidence type="ECO:0000313" key="1">
    <source>
        <dbReference type="EMBL" id="POG73966.1"/>
    </source>
</evidence>
<evidence type="ECO:0000313" key="2">
    <source>
        <dbReference type="Proteomes" id="UP000018888"/>
    </source>
</evidence>
<evidence type="ECO:0008006" key="3">
    <source>
        <dbReference type="Google" id="ProtNLM"/>
    </source>
</evidence>
<comment type="caution">
    <text evidence="1">The sequence shown here is derived from an EMBL/GenBank/DDBJ whole genome shotgun (WGS) entry which is preliminary data.</text>
</comment>
<protein>
    <recommendedName>
        <fullName evidence="3">F-box domain-containing protein</fullName>
    </recommendedName>
</protein>
<dbReference type="EMBL" id="AUPC02000077">
    <property type="protein sequence ID" value="POG73966.1"/>
    <property type="molecule type" value="Genomic_DNA"/>
</dbReference>
<proteinExistence type="predicted"/>
<sequence>MSCSKIFSGTLPELTENIIKYFQDDYSTLYSCVLVNRFWCRISIPLLWKNPFSISTGNYNFIGIYLHNLNVELKTKLNEYKINENLLLSNTLFNYPSFLKYLNLSKIVTSVEKWFYTTRIKNLDIKKLIIMSLLKIFIKNEVNLHTLEIEINLYIEYFDDILELILQNPNFILNAKNLKLFILKSKLFNNNSNSTLINNRVLQVINLHQNLKNIILTYNNDKEFLFYQSLLLSKDYNCSNTLNTITLYRINFKDMINLNKMFEQLNVLESVHIIFCYSLNTSFIQQILNLTKPFKLRSLFLNGRSGIKESSLLLLLQKSGCYLKNFRYSTMYDESDRVRQMFGSVINYCKNIKYLDIDDIIYPVVIDLIENIKQNLNYLFISSEIIRFRGSPIILRNLGQILPSRLEYLDLTLCIDVSDFEVFLKNSQGIFIKKLLIKNLDENNYDNILPYIKKYIMKEKRVGYLNFRNHNKELFDFSDEVKEFKLYNIRVRKYEDLYFNIYQFMQKLY</sequence>
<dbReference type="Proteomes" id="UP000018888">
    <property type="component" value="Unassembled WGS sequence"/>
</dbReference>
<gene>
    <name evidence="1" type="ORF">GLOIN_2v1771958</name>
</gene>
<dbReference type="STRING" id="747089.A0A2H5SUZ0"/>
<keyword evidence="2" id="KW-1185">Reference proteome</keyword>
<dbReference type="AlphaFoldDB" id="A0A2H5SUZ0"/>
<reference evidence="1 2" key="1">
    <citation type="journal article" date="2013" name="Proc. Natl. Acad. Sci. U.S.A.">
        <title>Genome of an arbuscular mycorrhizal fungus provides insight into the oldest plant symbiosis.</title>
        <authorList>
            <person name="Tisserant E."/>
            <person name="Malbreil M."/>
            <person name="Kuo A."/>
            <person name="Kohler A."/>
            <person name="Symeonidi A."/>
            <person name="Balestrini R."/>
            <person name="Charron P."/>
            <person name="Duensing N."/>
            <person name="Frei Dit Frey N."/>
            <person name="Gianinazzi-Pearson V."/>
            <person name="Gilbert L.B."/>
            <person name="Handa Y."/>
            <person name="Herr J.R."/>
            <person name="Hijri M."/>
            <person name="Koul R."/>
            <person name="Kawaguchi M."/>
            <person name="Krajinski F."/>
            <person name="Lammers P.J."/>
            <person name="Masclaux F.G."/>
            <person name="Murat C."/>
            <person name="Morin E."/>
            <person name="Ndikumana S."/>
            <person name="Pagni M."/>
            <person name="Petitpierre D."/>
            <person name="Requena N."/>
            <person name="Rosikiewicz P."/>
            <person name="Riley R."/>
            <person name="Saito K."/>
            <person name="San Clemente H."/>
            <person name="Shapiro H."/>
            <person name="van Tuinen D."/>
            <person name="Becard G."/>
            <person name="Bonfante P."/>
            <person name="Paszkowski U."/>
            <person name="Shachar-Hill Y.Y."/>
            <person name="Tuskan G.A."/>
            <person name="Young P.W."/>
            <person name="Sanders I.R."/>
            <person name="Henrissat B."/>
            <person name="Rensing S.A."/>
            <person name="Grigoriev I.V."/>
            <person name="Corradi N."/>
            <person name="Roux C."/>
            <person name="Martin F."/>
        </authorList>
    </citation>
    <scope>NUCLEOTIDE SEQUENCE [LARGE SCALE GENOMIC DNA]</scope>
    <source>
        <strain evidence="1 2">DAOM 197198</strain>
    </source>
</reference>